<name>A0A8J7FR14_9FLAO</name>
<protein>
    <submittedName>
        <fullName evidence="2">Phage holin family protein</fullName>
    </submittedName>
</protein>
<organism evidence="2 3">
    <name type="scientific">Faecalibacter rhinopitheci</name>
    <dbReference type="NCBI Taxonomy" id="2779678"/>
    <lineage>
        <taxon>Bacteria</taxon>
        <taxon>Pseudomonadati</taxon>
        <taxon>Bacteroidota</taxon>
        <taxon>Flavobacteriia</taxon>
        <taxon>Flavobacteriales</taxon>
        <taxon>Weeksellaceae</taxon>
        <taxon>Faecalibacter</taxon>
    </lineage>
</organism>
<evidence type="ECO:0000313" key="3">
    <source>
        <dbReference type="Proteomes" id="UP000608754"/>
    </source>
</evidence>
<evidence type="ECO:0000313" key="2">
    <source>
        <dbReference type="EMBL" id="MBF0598244.1"/>
    </source>
</evidence>
<dbReference type="Proteomes" id="UP000608754">
    <property type="component" value="Unassembled WGS sequence"/>
</dbReference>
<keyword evidence="1" id="KW-1133">Transmembrane helix</keyword>
<reference evidence="2" key="1">
    <citation type="submission" date="2020-10" db="EMBL/GenBank/DDBJ databases">
        <authorList>
            <person name="Lu T."/>
            <person name="Wang Q."/>
            <person name="Han X."/>
        </authorList>
    </citation>
    <scope>NUCLEOTIDE SEQUENCE</scope>
    <source>
        <strain evidence="2">WQ 117</strain>
    </source>
</reference>
<gene>
    <name evidence="2" type="ORF">IM532_12475</name>
</gene>
<comment type="caution">
    <text evidence="2">The sequence shown here is derived from an EMBL/GenBank/DDBJ whole genome shotgun (WGS) entry which is preliminary data.</text>
</comment>
<dbReference type="RefSeq" id="WP_194183829.1">
    <property type="nucleotide sequence ID" value="NZ_JADGIK010000011.1"/>
</dbReference>
<feature type="transmembrane region" description="Helical" evidence="1">
    <location>
        <begin position="63"/>
        <end position="84"/>
    </location>
</feature>
<feature type="transmembrane region" description="Helical" evidence="1">
    <location>
        <begin position="27"/>
        <end position="57"/>
    </location>
</feature>
<keyword evidence="1" id="KW-0472">Membrane</keyword>
<proteinExistence type="predicted"/>
<keyword evidence="1" id="KW-0812">Transmembrane</keyword>
<evidence type="ECO:0000256" key="1">
    <source>
        <dbReference type="SAM" id="Phobius"/>
    </source>
</evidence>
<keyword evidence="3" id="KW-1185">Reference proteome</keyword>
<sequence length="114" mass="12793">MFGDLKDYINQRITLTKYEIIDSTSNMLAAGVFVLVIGFSVTFLILLGSIAIGFMLGHYFDNYGYGFLAVTGIYLLFIALCLIFRKNIKLFLANIAVENAMNALTNQEDDEDEE</sequence>
<accession>A0A8J7FR14</accession>
<dbReference type="AlphaFoldDB" id="A0A8J7FR14"/>
<dbReference type="EMBL" id="JADGIK010000011">
    <property type="protein sequence ID" value="MBF0598244.1"/>
    <property type="molecule type" value="Genomic_DNA"/>
</dbReference>